<dbReference type="Proteomes" id="UP001141253">
    <property type="component" value="Chromosome 7"/>
</dbReference>
<dbReference type="EMBL" id="JAPFFI010000014">
    <property type="protein sequence ID" value="KAJ6366648.1"/>
    <property type="molecule type" value="Genomic_DNA"/>
</dbReference>
<reference evidence="2" key="1">
    <citation type="submission" date="2022-10" db="EMBL/GenBank/DDBJ databases">
        <authorList>
            <person name="Hyden B.L."/>
            <person name="Feng K."/>
            <person name="Yates T."/>
            <person name="Jawdy S."/>
            <person name="Smart L.B."/>
            <person name="Muchero W."/>
        </authorList>
    </citation>
    <scope>NUCLEOTIDE SEQUENCE</scope>
    <source>
        <tissue evidence="2">Shoot tip</tissue>
    </source>
</reference>
<organism evidence="2 3">
    <name type="scientific">Salix suchowensis</name>
    <dbReference type="NCBI Taxonomy" id="1278906"/>
    <lineage>
        <taxon>Eukaryota</taxon>
        <taxon>Viridiplantae</taxon>
        <taxon>Streptophyta</taxon>
        <taxon>Embryophyta</taxon>
        <taxon>Tracheophyta</taxon>
        <taxon>Spermatophyta</taxon>
        <taxon>Magnoliopsida</taxon>
        <taxon>eudicotyledons</taxon>
        <taxon>Gunneridae</taxon>
        <taxon>Pentapetalae</taxon>
        <taxon>rosids</taxon>
        <taxon>fabids</taxon>
        <taxon>Malpighiales</taxon>
        <taxon>Salicaceae</taxon>
        <taxon>Saliceae</taxon>
        <taxon>Salix</taxon>
    </lineage>
</organism>
<keyword evidence="1" id="KW-0732">Signal</keyword>
<feature type="signal peptide" evidence="1">
    <location>
        <begin position="1"/>
        <end position="21"/>
    </location>
</feature>
<gene>
    <name evidence="2" type="ORF">OIU77_003099</name>
</gene>
<evidence type="ECO:0000313" key="2">
    <source>
        <dbReference type="EMBL" id="KAJ6366648.1"/>
    </source>
</evidence>
<keyword evidence="3" id="KW-1185">Reference proteome</keyword>
<accession>A0ABQ9B064</accession>
<comment type="caution">
    <text evidence="2">The sequence shown here is derived from an EMBL/GenBank/DDBJ whole genome shotgun (WGS) entry which is preliminary data.</text>
</comment>
<sequence length="130" mass="15508">MCRVLVLKLLVSLFLPNNGSNLPFVYLEYVEDLERIAEYNWTEHIFDFFLKSLDEKEASEVVGCVMIIPVSVVYLEPTEKEVELLVAQRVVADLSCILRALKKRLKELWNYWRKQVWRRLLFLPKMRMTK</sequence>
<proteinExistence type="predicted"/>
<name>A0ABQ9B064_9ROSI</name>
<feature type="chain" id="PRO_5047481221" evidence="1">
    <location>
        <begin position="22"/>
        <end position="130"/>
    </location>
</feature>
<evidence type="ECO:0000256" key="1">
    <source>
        <dbReference type="SAM" id="SignalP"/>
    </source>
</evidence>
<reference evidence="2" key="2">
    <citation type="journal article" date="2023" name="Int. J. Mol. Sci.">
        <title>De Novo Assembly and Annotation of 11 Diverse Shrub Willow (Salix) Genomes Reveals Novel Gene Organization in Sex-Linked Regions.</title>
        <authorList>
            <person name="Hyden B."/>
            <person name="Feng K."/>
            <person name="Yates T.B."/>
            <person name="Jawdy S."/>
            <person name="Cereghino C."/>
            <person name="Smart L.B."/>
            <person name="Muchero W."/>
        </authorList>
    </citation>
    <scope>NUCLEOTIDE SEQUENCE</scope>
    <source>
        <tissue evidence="2">Shoot tip</tissue>
    </source>
</reference>
<evidence type="ECO:0000313" key="3">
    <source>
        <dbReference type="Proteomes" id="UP001141253"/>
    </source>
</evidence>
<protein>
    <submittedName>
        <fullName evidence="2">Uncharacterized protein</fullName>
    </submittedName>
</protein>